<reference evidence="2" key="3">
    <citation type="submission" date="2025-09" db="UniProtKB">
        <authorList>
            <consortium name="Ensembl"/>
        </authorList>
    </citation>
    <scope>IDENTIFICATION</scope>
</reference>
<dbReference type="Pfam" id="PF15478">
    <property type="entry name" value="LKAAEAR"/>
    <property type="match status" value="1"/>
</dbReference>
<dbReference type="OrthoDB" id="10045727at2759"/>
<evidence type="ECO:0000313" key="2">
    <source>
        <dbReference type="Ensembl" id="ENSSFOP00015031919.1"/>
    </source>
</evidence>
<evidence type="ECO:0000313" key="3">
    <source>
        <dbReference type="Proteomes" id="UP000694397"/>
    </source>
</evidence>
<dbReference type="PANTHER" id="PTHR35665:SF1">
    <property type="entry name" value="PROTEIN LKAAEAR1"/>
    <property type="match status" value="1"/>
</dbReference>
<reference evidence="2" key="2">
    <citation type="submission" date="2025-08" db="UniProtKB">
        <authorList>
            <consortium name="Ensembl"/>
        </authorList>
    </citation>
    <scope>IDENTIFICATION</scope>
</reference>
<dbReference type="Proteomes" id="UP000694397">
    <property type="component" value="Chromosome 5"/>
</dbReference>
<organism evidence="2 3">
    <name type="scientific">Scleropages formosus</name>
    <name type="common">Asian bonytongue</name>
    <name type="synonym">Osteoglossum formosum</name>
    <dbReference type="NCBI Taxonomy" id="113540"/>
    <lineage>
        <taxon>Eukaryota</taxon>
        <taxon>Metazoa</taxon>
        <taxon>Chordata</taxon>
        <taxon>Craniata</taxon>
        <taxon>Vertebrata</taxon>
        <taxon>Euteleostomi</taxon>
        <taxon>Actinopterygii</taxon>
        <taxon>Neopterygii</taxon>
        <taxon>Teleostei</taxon>
        <taxon>Osteoglossocephala</taxon>
        <taxon>Osteoglossomorpha</taxon>
        <taxon>Osteoglossiformes</taxon>
        <taxon>Osteoglossidae</taxon>
        <taxon>Scleropages</taxon>
    </lineage>
</organism>
<proteinExistence type="predicted"/>
<name>A0A8C9SAD5_SCLFO</name>
<feature type="compositionally biased region" description="Polar residues" evidence="1">
    <location>
        <begin position="12"/>
        <end position="22"/>
    </location>
</feature>
<feature type="region of interest" description="Disordered" evidence="1">
    <location>
        <begin position="1"/>
        <end position="70"/>
    </location>
</feature>
<dbReference type="InterPro" id="IPR029152">
    <property type="entry name" value="LKAAEAR1"/>
</dbReference>
<dbReference type="Ensembl" id="ENSSFOT00015032276.2">
    <property type="protein sequence ID" value="ENSSFOP00015031919.1"/>
    <property type="gene ID" value="ENSSFOG00015020446.2"/>
</dbReference>
<reference evidence="2 3" key="1">
    <citation type="submission" date="2019-04" db="EMBL/GenBank/DDBJ databases">
        <authorList>
            <consortium name="Wellcome Sanger Institute Data Sharing"/>
        </authorList>
    </citation>
    <scope>NUCLEOTIDE SEQUENCE [LARGE SCALE GENOMIC DNA]</scope>
</reference>
<dbReference type="AlphaFoldDB" id="A0A8C9SAD5"/>
<protein>
    <submittedName>
        <fullName evidence="2">Uncharacterized protein</fullName>
    </submittedName>
</protein>
<accession>A0A8C9SAD5</accession>
<dbReference type="GeneTree" id="ENSGT00940000173560"/>
<evidence type="ECO:0000256" key="1">
    <source>
        <dbReference type="SAM" id="MobiDB-lite"/>
    </source>
</evidence>
<feature type="compositionally biased region" description="Basic residues" evidence="1">
    <location>
        <begin position="1"/>
        <end position="11"/>
    </location>
</feature>
<dbReference type="PANTHER" id="PTHR35665">
    <property type="entry name" value="PROTEIN LKAAEAR1"/>
    <property type="match status" value="1"/>
</dbReference>
<sequence>MPQKSVRKNGRRGTTSEQNSPRQECLCSARGELRVGQHSRVRRPTGLRENHGTAEEALEPEGRGKKKRDTLIGRTKAEEAGRKRRDTVIGQLRAVEAERKQRDMVIGQLKAAEARNRIRQMRLRYQSIRAKEISLMVSCQATAQNAIRLQQLLPVKEKKCVVRDTLDRLQRRRVEELLDDDGEPFLTRR</sequence>
<keyword evidence="3" id="KW-1185">Reference proteome</keyword>